<name>A0A382QYW4_9ZZZZ</name>
<protein>
    <recommendedName>
        <fullName evidence="2">Zinc-ribbon domain-containing protein</fullName>
    </recommendedName>
</protein>
<keyword evidence="1" id="KW-0472">Membrane</keyword>
<organism evidence="3">
    <name type="scientific">marine metagenome</name>
    <dbReference type="NCBI Taxonomy" id="408172"/>
    <lineage>
        <taxon>unclassified sequences</taxon>
        <taxon>metagenomes</taxon>
        <taxon>ecological metagenomes</taxon>
    </lineage>
</organism>
<accession>A0A382QYW4</accession>
<sequence length="69" mass="7850">MALITCDECGKEISNKAKACPQCGLPLKLEVGCGTYLLIFLFGIIFLYSSCKEMISSQYNIFWEERFIK</sequence>
<dbReference type="InterPro" id="IPR026870">
    <property type="entry name" value="Zinc_ribbon_dom"/>
</dbReference>
<dbReference type="AlphaFoldDB" id="A0A382QYW4"/>
<evidence type="ECO:0000313" key="3">
    <source>
        <dbReference type="EMBL" id="SVC90167.1"/>
    </source>
</evidence>
<gene>
    <name evidence="3" type="ORF">METZ01_LOCUS343021</name>
</gene>
<evidence type="ECO:0000259" key="2">
    <source>
        <dbReference type="Pfam" id="PF13240"/>
    </source>
</evidence>
<keyword evidence="1" id="KW-0812">Transmembrane</keyword>
<dbReference type="EMBL" id="UINC01117618">
    <property type="protein sequence ID" value="SVC90167.1"/>
    <property type="molecule type" value="Genomic_DNA"/>
</dbReference>
<feature type="domain" description="Zinc-ribbon" evidence="2">
    <location>
        <begin position="6"/>
        <end position="27"/>
    </location>
</feature>
<keyword evidence="1" id="KW-1133">Transmembrane helix</keyword>
<reference evidence="3" key="1">
    <citation type="submission" date="2018-05" db="EMBL/GenBank/DDBJ databases">
        <authorList>
            <person name="Lanie J.A."/>
            <person name="Ng W.-L."/>
            <person name="Kazmierczak K.M."/>
            <person name="Andrzejewski T.M."/>
            <person name="Davidsen T.M."/>
            <person name="Wayne K.J."/>
            <person name="Tettelin H."/>
            <person name="Glass J.I."/>
            <person name="Rusch D."/>
            <person name="Podicherti R."/>
            <person name="Tsui H.-C.T."/>
            <person name="Winkler M.E."/>
        </authorList>
    </citation>
    <scope>NUCLEOTIDE SEQUENCE</scope>
</reference>
<feature type="transmembrane region" description="Helical" evidence="1">
    <location>
        <begin position="34"/>
        <end position="51"/>
    </location>
</feature>
<dbReference type="Pfam" id="PF13240">
    <property type="entry name" value="Zn_Ribbon_1"/>
    <property type="match status" value="1"/>
</dbReference>
<evidence type="ECO:0000256" key="1">
    <source>
        <dbReference type="SAM" id="Phobius"/>
    </source>
</evidence>
<proteinExistence type="predicted"/>